<dbReference type="RefSeq" id="WP_231375519.1">
    <property type="nucleotide sequence ID" value="NZ_CP046980.1"/>
</dbReference>
<dbReference type="InterPro" id="IPR000073">
    <property type="entry name" value="AB_hydrolase_1"/>
</dbReference>
<dbReference type="EMBL" id="JADOUE010000001">
    <property type="protein sequence ID" value="MBG6122697.1"/>
    <property type="molecule type" value="Genomic_DNA"/>
</dbReference>
<keyword evidence="3" id="KW-1185">Reference proteome</keyword>
<reference evidence="2" key="1">
    <citation type="submission" date="2020-11" db="EMBL/GenBank/DDBJ databases">
        <title>Sequencing the genomes of 1000 actinobacteria strains.</title>
        <authorList>
            <person name="Klenk H.-P."/>
        </authorList>
    </citation>
    <scope>NUCLEOTIDE SEQUENCE</scope>
    <source>
        <strain evidence="2">DSM 45632</strain>
    </source>
</reference>
<sequence>MDHMVKAVSELFGQTHLPDNSVSTVYCFAPGEDAAVVSAASGEAPLVMMWPGFGMGARYYRPLAHYLAERGFPVAIGELHGQGTSTAKATPSNKWGYHKLASQDYPEAIREAKRVLGLPVDHPTYLLTHSMGGQIGSLFLSRPEAKELNVQGMMGVGSGSPYHRGFIGKAHVRALLGGQMMGQIAKHKGYWPGGALDFAGYGRQSGTHLYEWSLLNRMNTFANLAGQDQDYTEALKQVDVPVLLTRFANDPECTMASCEFLLGHMPKAPRKAEELAGWLGHNKWAREPEIVGDRFIEFVDKRMP</sequence>
<dbReference type="Pfam" id="PF00561">
    <property type="entry name" value="Abhydrolase_1"/>
    <property type="match status" value="1"/>
</dbReference>
<dbReference type="InterPro" id="IPR029058">
    <property type="entry name" value="AB_hydrolase_fold"/>
</dbReference>
<comment type="caution">
    <text evidence="2">The sequence shown here is derived from an EMBL/GenBank/DDBJ whole genome shotgun (WGS) entry which is preliminary data.</text>
</comment>
<dbReference type="Gene3D" id="3.40.50.1820">
    <property type="entry name" value="alpha/beta hydrolase"/>
    <property type="match status" value="1"/>
</dbReference>
<organism evidence="2 3">
    <name type="scientific">Corynebacterium aquatimens</name>
    <dbReference type="NCBI Taxonomy" id="1190508"/>
    <lineage>
        <taxon>Bacteria</taxon>
        <taxon>Bacillati</taxon>
        <taxon>Actinomycetota</taxon>
        <taxon>Actinomycetes</taxon>
        <taxon>Mycobacteriales</taxon>
        <taxon>Corynebacteriaceae</taxon>
        <taxon>Corynebacterium</taxon>
    </lineage>
</organism>
<evidence type="ECO:0000259" key="1">
    <source>
        <dbReference type="Pfam" id="PF00561"/>
    </source>
</evidence>
<dbReference type="Proteomes" id="UP000658613">
    <property type="component" value="Unassembled WGS sequence"/>
</dbReference>
<feature type="domain" description="AB hydrolase-1" evidence="1">
    <location>
        <begin position="45"/>
        <end position="158"/>
    </location>
</feature>
<keyword evidence="2" id="KW-0378">Hydrolase</keyword>
<dbReference type="SUPFAM" id="SSF53474">
    <property type="entry name" value="alpha/beta-Hydrolases"/>
    <property type="match status" value="1"/>
</dbReference>
<dbReference type="GO" id="GO:0016787">
    <property type="term" value="F:hydrolase activity"/>
    <property type="evidence" value="ECO:0007669"/>
    <property type="project" value="UniProtKB-KW"/>
</dbReference>
<dbReference type="PIRSF" id="PIRSF037442">
    <property type="entry name" value="UCP037442_abhydr"/>
    <property type="match status" value="1"/>
</dbReference>
<dbReference type="InterPro" id="IPR017208">
    <property type="entry name" value="UCP037442_abhydr"/>
</dbReference>
<evidence type="ECO:0000313" key="3">
    <source>
        <dbReference type="Proteomes" id="UP000658613"/>
    </source>
</evidence>
<name>A0A931GT62_9CORY</name>
<evidence type="ECO:0000313" key="2">
    <source>
        <dbReference type="EMBL" id="MBG6122697.1"/>
    </source>
</evidence>
<dbReference type="AlphaFoldDB" id="A0A931GT62"/>
<gene>
    <name evidence="2" type="ORF">IW254_001666</name>
</gene>
<accession>A0A931GT62</accession>
<proteinExistence type="predicted"/>
<protein>
    <submittedName>
        <fullName evidence="2">Alpha/beta hydrolase</fullName>
    </submittedName>
</protein>